<dbReference type="EMBL" id="QTSX02002432">
    <property type="protein sequence ID" value="KAJ9075546.1"/>
    <property type="molecule type" value="Genomic_DNA"/>
</dbReference>
<evidence type="ECO:0000313" key="1">
    <source>
        <dbReference type="EMBL" id="KAJ9075546.1"/>
    </source>
</evidence>
<organism evidence="1 2">
    <name type="scientific">Entomophthora muscae</name>
    <dbReference type="NCBI Taxonomy" id="34485"/>
    <lineage>
        <taxon>Eukaryota</taxon>
        <taxon>Fungi</taxon>
        <taxon>Fungi incertae sedis</taxon>
        <taxon>Zoopagomycota</taxon>
        <taxon>Entomophthoromycotina</taxon>
        <taxon>Entomophthoromycetes</taxon>
        <taxon>Entomophthorales</taxon>
        <taxon>Entomophthoraceae</taxon>
        <taxon>Entomophthora</taxon>
    </lineage>
</organism>
<dbReference type="Proteomes" id="UP001165960">
    <property type="component" value="Unassembled WGS sequence"/>
</dbReference>
<reference evidence="1" key="1">
    <citation type="submission" date="2022-04" db="EMBL/GenBank/DDBJ databases">
        <title>Genome of the entomopathogenic fungus Entomophthora muscae.</title>
        <authorList>
            <person name="Elya C."/>
            <person name="Lovett B.R."/>
            <person name="Lee E."/>
            <person name="Macias A.M."/>
            <person name="Hajek A.E."/>
            <person name="De Bivort B.L."/>
            <person name="Kasson M.T."/>
            <person name="De Fine Licht H.H."/>
            <person name="Stajich J.E."/>
        </authorList>
    </citation>
    <scope>NUCLEOTIDE SEQUENCE</scope>
    <source>
        <strain evidence="1">Berkeley</strain>
    </source>
</reference>
<gene>
    <name evidence="1" type="ORF">DSO57_1035065</name>
</gene>
<comment type="caution">
    <text evidence="1">The sequence shown here is derived from an EMBL/GenBank/DDBJ whole genome shotgun (WGS) entry which is preliminary data.</text>
</comment>
<evidence type="ECO:0000313" key="2">
    <source>
        <dbReference type="Proteomes" id="UP001165960"/>
    </source>
</evidence>
<keyword evidence="2" id="KW-1185">Reference proteome</keyword>
<accession>A0ACC2TM37</accession>
<proteinExistence type="predicted"/>
<protein>
    <submittedName>
        <fullName evidence="1">Uncharacterized protein</fullName>
    </submittedName>
</protein>
<sequence>MKFYNLVLISAVACATDNNVPTPAPAGANSNATNDIAPATVATKSNATTSDSSAPSFSPNAVNAIKLTSVELSLPWDSPCSETEKPSFKISVDADAIKAGAFISSSDAGGVEVQGFQGDKDVKNTEISGKSEKEVKKDRLTSLVFSFKKSVDKSTVKANILYLAQKVDKNKTMDTSFEIELKCGTTPIKSYKKTDKNAPILKVSSATSAALAFAASFTLLSTLYLYL</sequence>
<name>A0ACC2TM37_9FUNG</name>